<dbReference type="EMBL" id="PVTD01000001">
    <property type="protein sequence ID" value="PRY26296.1"/>
    <property type="molecule type" value="Genomic_DNA"/>
</dbReference>
<dbReference type="Proteomes" id="UP000239480">
    <property type="component" value="Unassembled WGS sequence"/>
</dbReference>
<feature type="region of interest" description="Disordered" evidence="1">
    <location>
        <begin position="38"/>
        <end position="81"/>
    </location>
</feature>
<sequence>MPKWLGAICALVLAGCAAPDPGLEQSLAIETGRRAPAVSAGRTVAGTPGPVAPQSLNPDWDPRDRVPNTNPRIVTNNAYGPGRSSDVYGRVVHHNPGLKIEEKVFGSGRFEDQYGRPVRCASTGMGTFCR</sequence>
<name>A0A2T0RYM8_9RHOB</name>
<dbReference type="AlphaFoldDB" id="A0A2T0RYM8"/>
<dbReference type="OrthoDB" id="7867453at2"/>
<feature type="compositionally biased region" description="Polar residues" evidence="1">
    <location>
        <begin position="67"/>
        <end position="78"/>
    </location>
</feature>
<evidence type="ECO:0000256" key="1">
    <source>
        <dbReference type="SAM" id="MobiDB-lite"/>
    </source>
</evidence>
<evidence type="ECO:0000313" key="2">
    <source>
        <dbReference type="EMBL" id="PRY26296.1"/>
    </source>
</evidence>
<dbReference type="RefSeq" id="WP_106203083.1">
    <property type="nucleotide sequence ID" value="NZ_PVTD01000001.1"/>
</dbReference>
<comment type="caution">
    <text evidence="2">The sequence shown here is derived from an EMBL/GenBank/DDBJ whole genome shotgun (WGS) entry which is preliminary data.</text>
</comment>
<dbReference type="PROSITE" id="PS51257">
    <property type="entry name" value="PROKAR_LIPOPROTEIN"/>
    <property type="match status" value="1"/>
</dbReference>
<organism evidence="2 3">
    <name type="scientific">Aliiruegeria haliotis</name>
    <dbReference type="NCBI Taxonomy" id="1280846"/>
    <lineage>
        <taxon>Bacteria</taxon>
        <taxon>Pseudomonadati</taxon>
        <taxon>Pseudomonadota</taxon>
        <taxon>Alphaproteobacteria</taxon>
        <taxon>Rhodobacterales</taxon>
        <taxon>Roseobacteraceae</taxon>
        <taxon>Aliiruegeria</taxon>
    </lineage>
</organism>
<gene>
    <name evidence="2" type="ORF">CLV78_101391</name>
</gene>
<reference evidence="2 3" key="1">
    <citation type="submission" date="2018-03" db="EMBL/GenBank/DDBJ databases">
        <title>Genomic Encyclopedia of Archaeal and Bacterial Type Strains, Phase II (KMG-II): from individual species to whole genera.</title>
        <authorList>
            <person name="Goeker M."/>
        </authorList>
    </citation>
    <scope>NUCLEOTIDE SEQUENCE [LARGE SCALE GENOMIC DNA]</scope>
    <source>
        <strain evidence="2 3">DSM 29328</strain>
    </source>
</reference>
<evidence type="ECO:0000313" key="3">
    <source>
        <dbReference type="Proteomes" id="UP000239480"/>
    </source>
</evidence>
<proteinExistence type="predicted"/>
<protein>
    <submittedName>
        <fullName evidence="2">Uncharacterized protein</fullName>
    </submittedName>
</protein>
<accession>A0A2T0RYM8</accession>
<keyword evidence="3" id="KW-1185">Reference proteome</keyword>